<evidence type="ECO:0000256" key="2">
    <source>
        <dbReference type="ARBA" id="ARBA00004611"/>
    </source>
</evidence>
<proteinExistence type="inferred from homology"/>
<dbReference type="GeneTree" id="ENSGT00940000167064"/>
<organism evidence="13 14">
    <name type="scientific">Seriola dumerili</name>
    <name type="common">Greater amberjack</name>
    <name type="synonym">Caranx dumerili</name>
    <dbReference type="NCBI Taxonomy" id="41447"/>
    <lineage>
        <taxon>Eukaryota</taxon>
        <taxon>Metazoa</taxon>
        <taxon>Chordata</taxon>
        <taxon>Craniata</taxon>
        <taxon>Vertebrata</taxon>
        <taxon>Euteleostomi</taxon>
        <taxon>Actinopterygii</taxon>
        <taxon>Neopterygii</taxon>
        <taxon>Teleostei</taxon>
        <taxon>Neoteleostei</taxon>
        <taxon>Acanthomorphata</taxon>
        <taxon>Carangaria</taxon>
        <taxon>Carangiformes</taxon>
        <taxon>Carangidae</taxon>
        <taxon>Seriola</taxon>
    </lineage>
</organism>
<comment type="subcellular location">
    <subcellularLocation>
        <location evidence="2">Cytoplasm</location>
        <location evidence="2">Cytoskeleton</location>
        <location evidence="2">Flagellum axoneme</location>
    </subcellularLocation>
</comment>
<dbReference type="InterPro" id="IPR033585">
    <property type="entry name" value="DRC12-like"/>
</dbReference>
<protein>
    <recommendedName>
        <fullName evidence="11">Dynein regulatory complex protein 12</fullName>
    </recommendedName>
</protein>
<feature type="coiled-coil region" evidence="12">
    <location>
        <begin position="86"/>
        <end position="170"/>
    </location>
</feature>
<evidence type="ECO:0000313" key="14">
    <source>
        <dbReference type="Proteomes" id="UP000261420"/>
    </source>
</evidence>
<evidence type="ECO:0000256" key="9">
    <source>
        <dbReference type="ARBA" id="ARBA00023273"/>
    </source>
</evidence>
<keyword evidence="8" id="KW-0206">Cytoskeleton</keyword>
<evidence type="ECO:0000313" key="13">
    <source>
        <dbReference type="Ensembl" id="ENSSDUP00000028938.1"/>
    </source>
</evidence>
<comment type="subunit">
    <text evidence="3">Component of the nexin-dynein regulatory complex (N-DRC).</text>
</comment>
<evidence type="ECO:0000256" key="8">
    <source>
        <dbReference type="ARBA" id="ARBA00023212"/>
    </source>
</evidence>
<evidence type="ECO:0000256" key="4">
    <source>
        <dbReference type="ARBA" id="ARBA00022490"/>
    </source>
</evidence>
<dbReference type="Proteomes" id="UP000261420">
    <property type="component" value="Unplaced"/>
</dbReference>
<dbReference type="PANTHER" id="PTHR28656:SF1">
    <property type="entry name" value="COILED-COIL DOMAIN-CONTAINING PROTEIN 153"/>
    <property type="match status" value="1"/>
</dbReference>
<evidence type="ECO:0000256" key="11">
    <source>
        <dbReference type="ARBA" id="ARBA00044800"/>
    </source>
</evidence>
<evidence type="ECO:0000256" key="5">
    <source>
        <dbReference type="ARBA" id="ARBA00022846"/>
    </source>
</evidence>
<keyword evidence="14" id="KW-1185">Reference proteome</keyword>
<reference evidence="13" key="2">
    <citation type="submission" date="2025-09" db="UniProtKB">
        <authorList>
            <consortium name="Ensembl"/>
        </authorList>
    </citation>
    <scope>IDENTIFICATION</scope>
</reference>
<keyword evidence="5" id="KW-0282">Flagellum</keyword>
<comment type="function">
    <text evidence="1">Component of the nexin-dynein regulatory complex (N-DRC), a key regulator of ciliary/flagellar motility which maintains the alignment and integrity of the distal axoneme and regulates microtubule sliding in motile axonemes.</text>
</comment>
<keyword evidence="6 12" id="KW-0175">Coiled coil</keyword>
<keyword evidence="7" id="KW-0969">Cilium</keyword>
<name>A0A3B4VDK2_SERDU</name>
<evidence type="ECO:0000256" key="3">
    <source>
        <dbReference type="ARBA" id="ARBA00011248"/>
    </source>
</evidence>
<keyword evidence="4" id="KW-0963">Cytoplasm</keyword>
<evidence type="ECO:0000256" key="10">
    <source>
        <dbReference type="ARBA" id="ARBA00044754"/>
    </source>
</evidence>
<reference evidence="13" key="1">
    <citation type="submission" date="2025-08" db="UniProtKB">
        <authorList>
            <consortium name="Ensembl"/>
        </authorList>
    </citation>
    <scope>IDENTIFICATION</scope>
</reference>
<comment type="similarity">
    <text evidence="10">Belongs to the DRC12 family.</text>
</comment>
<evidence type="ECO:0000256" key="7">
    <source>
        <dbReference type="ARBA" id="ARBA00023069"/>
    </source>
</evidence>
<dbReference type="Ensembl" id="ENSSDUT00000029431.1">
    <property type="protein sequence ID" value="ENSSDUP00000028938.1"/>
    <property type="gene ID" value="ENSSDUG00000020870.1"/>
</dbReference>
<keyword evidence="9" id="KW-0966">Cell projection</keyword>
<evidence type="ECO:0000256" key="12">
    <source>
        <dbReference type="SAM" id="Coils"/>
    </source>
</evidence>
<dbReference type="PANTHER" id="PTHR28656">
    <property type="entry name" value="COILED-COIL DOMAIN-CONTAINING PROTEIN 153"/>
    <property type="match status" value="1"/>
</dbReference>
<accession>A0A3B4VDK2</accession>
<evidence type="ECO:0000256" key="6">
    <source>
        <dbReference type="ARBA" id="ARBA00023054"/>
    </source>
</evidence>
<sequence length="229" mass="26729">MIHECTRVRASACAAFIKRSRDAECSPEFSQCGPWSPLTTKDALTCLSQSENDLETKYRRSMLDIAILQDRIALQCESVRKIQSDRIDLSTRMRDMEQKLQHERQDHRDVNSALSRQFKTMQTELTNKVKRLEKEVSQLNEELALCQEELRKEKREREKMERDKDATIADLLHKLDNMEMHYEKVLHDTLDSLSSQLSVARQKWEDNSTALHQNYKGLLSEFGLNAVDI</sequence>
<dbReference type="AlphaFoldDB" id="A0A3B4VDK2"/>
<evidence type="ECO:0000256" key="1">
    <source>
        <dbReference type="ARBA" id="ARBA00003029"/>
    </source>
</evidence>